<accession>A0A3S9AG72</accession>
<reference evidence="1 2" key="1">
    <citation type="submission" date="2017-06" db="EMBL/GenBank/DDBJ databases">
        <title>Complete Genome Sequence of the Carbazole-Degrading Bacterium Acinetobacter johnsonii IC001.</title>
        <authorList>
            <person name="Vejarano F."/>
            <person name="Suzuki-Minakuchi C."/>
            <person name="Ohtsubo Y."/>
            <person name="Tsuda M."/>
            <person name="Okada K."/>
            <person name="Nojiri H."/>
        </authorList>
    </citation>
    <scope>NUCLEOTIDE SEQUENCE [LARGE SCALE GENOMIC DNA]</scope>
    <source>
        <strain evidence="1 2">IC001</strain>
    </source>
</reference>
<gene>
    <name evidence="1" type="ORF">CFH90_00400</name>
</gene>
<evidence type="ECO:0000313" key="1">
    <source>
        <dbReference type="EMBL" id="AZN62589.1"/>
    </source>
</evidence>
<name>A0A3S9AG72_ACIJO</name>
<protein>
    <submittedName>
        <fullName evidence="1">Uncharacterized protein</fullName>
    </submittedName>
</protein>
<dbReference type="AlphaFoldDB" id="A0A3S9AG72"/>
<dbReference type="Proteomes" id="UP000276980">
    <property type="component" value="Chromosome"/>
</dbReference>
<evidence type="ECO:0000313" key="2">
    <source>
        <dbReference type="Proteomes" id="UP000276980"/>
    </source>
</evidence>
<organism evidence="1 2">
    <name type="scientific">Acinetobacter johnsonii</name>
    <dbReference type="NCBI Taxonomy" id="40214"/>
    <lineage>
        <taxon>Bacteria</taxon>
        <taxon>Pseudomonadati</taxon>
        <taxon>Pseudomonadota</taxon>
        <taxon>Gammaproteobacteria</taxon>
        <taxon>Moraxellales</taxon>
        <taxon>Moraxellaceae</taxon>
        <taxon>Acinetobacter</taxon>
    </lineage>
</organism>
<dbReference type="EMBL" id="CP022298">
    <property type="protein sequence ID" value="AZN62589.1"/>
    <property type="molecule type" value="Genomic_DNA"/>
</dbReference>
<sequence>MNNAYANYERTQHEEQYALVKVYKNFIIRYKNTACSNGRQRNASYFASEKSVLHNLWPWINAFKKKEALHLNRVLEADQIEYWVINFYKRQDFA</sequence>
<dbReference type="RefSeq" id="WP_126034765.1">
    <property type="nucleotide sequence ID" value="NZ_CP022298.1"/>
</dbReference>
<proteinExistence type="predicted"/>